<dbReference type="NCBIfam" id="NF008453">
    <property type="entry name" value="PRK11308.1"/>
    <property type="match status" value="1"/>
</dbReference>
<proteinExistence type="inferred from homology"/>
<gene>
    <name evidence="6" type="ORF">UFOPK2602_01680</name>
    <name evidence="7" type="ORF">UFOPK2806_01626</name>
    <name evidence="8" type="ORF">UFOPK3417_01454</name>
    <name evidence="9" type="ORF">UFOPK4306_01703</name>
</gene>
<dbReference type="Pfam" id="PF08352">
    <property type="entry name" value="oligo_HPY"/>
    <property type="match status" value="1"/>
</dbReference>
<dbReference type="GO" id="GO:0016887">
    <property type="term" value="F:ATP hydrolysis activity"/>
    <property type="evidence" value="ECO:0007669"/>
    <property type="project" value="InterPro"/>
</dbReference>
<dbReference type="NCBIfam" id="TIGR01727">
    <property type="entry name" value="oligo_HPY"/>
    <property type="match status" value="1"/>
</dbReference>
<dbReference type="FunFam" id="3.40.50.300:FF:000016">
    <property type="entry name" value="Oligopeptide ABC transporter ATP-binding component"/>
    <property type="match status" value="1"/>
</dbReference>
<dbReference type="InterPro" id="IPR003439">
    <property type="entry name" value="ABC_transporter-like_ATP-bd"/>
</dbReference>
<reference evidence="8" key="1">
    <citation type="submission" date="2020-05" db="EMBL/GenBank/DDBJ databases">
        <authorList>
            <person name="Chiriac C."/>
            <person name="Salcher M."/>
            <person name="Ghai R."/>
            <person name="Kavagutti S V."/>
        </authorList>
    </citation>
    <scope>NUCLEOTIDE SEQUENCE</scope>
</reference>
<comment type="similarity">
    <text evidence="1">Belongs to the ABC transporter superfamily.</text>
</comment>
<dbReference type="EMBL" id="CAEZXX010000130">
    <property type="protein sequence ID" value="CAB4720189.1"/>
    <property type="molecule type" value="Genomic_DNA"/>
</dbReference>
<feature type="domain" description="ABC transporter" evidence="5">
    <location>
        <begin position="6"/>
        <end position="257"/>
    </location>
</feature>
<sequence length="341" mass="37293">MTDAIIEAIDLIKHFPTGKSPLLHRPTALVRAVDGVSFTLGRGRTLGIVGESGCGKSTLGRLLGRLIEPTSGRVLLDGEDVMAATRRDLRRLRPRIQYVFQDPYSCLNPRHSVAESIATPMRIHRLYDRSTEQEKVRELMERVGLNPEHINRFPHEFSGGQRQRIGVARALALSPEVIVADEPVSALDVSVQAQILNLLEDLQASLGLSYVFIAHDLGVVRHIADDVAVMYLGKVVETGTAADVYERASHPYTRALLSAIPVANPRTGKGRQRTVLTGDVPSPINPPSGCRFRTRCPRAEDRCAVEEPALVDRGQGHPVACHFPEDGSLLGGDPVVARPIR</sequence>
<dbReference type="PROSITE" id="PS00211">
    <property type="entry name" value="ABC_TRANSPORTER_1"/>
    <property type="match status" value="1"/>
</dbReference>
<protein>
    <submittedName>
        <fullName evidence="8">Unannotated protein</fullName>
    </submittedName>
</protein>
<dbReference type="PANTHER" id="PTHR43776">
    <property type="entry name" value="TRANSPORT ATP-BINDING PROTEIN"/>
    <property type="match status" value="1"/>
</dbReference>
<dbReference type="InterPro" id="IPR017871">
    <property type="entry name" value="ABC_transporter-like_CS"/>
</dbReference>
<dbReference type="Gene3D" id="3.40.50.300">
    <property type="entry name" value="P-loop containing nucleotide triphosphate hydrolases"/>
    <property type="match status" value="1"/>
</dbReference>
<dbReference type="CDD" id="cd03257">
    <property type="entry name" value="ABC_NikE_OppD_transporters"/>
    <property type="match status" value="1"/>
</dbReference>
<dbReference type="SUPFAM" id="SSF52540">
    <property type="entry name" value="P-loop containing nucleoside triphosphate hydrolases"/>
    <property type="match status" value="1"/>
</dbReference>
<evidence type="ECO:0000313" key="8">
    <source>
        <dbReference type="EMBL" id="CAB4881949.1"/>
    </source>
</evidence>
<dbReference type="SMART" id="SM00382">
    <property type="entry name" value="AAA"/>
    <property type="match status" value="1"/>
</dbReference>
<evidence type="ECO:0000256" key="1">
    <source>
        <dbReference type="ARBA" id="ARBA00005417"/>
    </source>
</evidence>
<dbReference type="InterPro" id="IPR050319">
    <property type="entry name" value="ABC_transp_ATP-bind"/>
</dbReference>
<dbReference type="EMBL" id="CAFBLR010000159">
    <property type="protein sequence ID" value="CAB4881949.1"/>
    <property type="molecule type" value="Genomic_DNA"/>
</dbReference>
<evidence type="ECO:0000259" key="5">
    <source>
        <dbReference type="PROSITE" id="PS50893"/>
    </source>
</evidence>
<evidence type="ECO:0000256" key="4">
    <source>
        <dbReference type="ARBA" id="ARBA00022840"/>
    </source>
</evidence>
<keyword evidence="4" id="KW-0067">ATP-binding</keyword>
<dbReference type="InterPro" id="IPR013563">
    <property type="entry name" value="Oligopep_ABC_C"/>
</dbReference>
<dbReference type="GO" id="GO:0055085">
    <property type="term" value="P:transmembrane transport"/>
    <property type="evidence" value="ECO:0007669"/>
    <property type="project" value="UniProtKB-ARBA"/>
</dbReference>
<keyword evidence="2" id="KW-0813">Transport</keyword>
<evidence type="ECO:0000313" key="9">
    <source>
        <dbReference type="EMBL" id="CAB5065961.1"/>
    </source>
</evidence>
<dbReference type="PROSITE" id="PS50893">
    <property type="entry name" value="ABC_TRANSPORTER_2"/>
    <property type="match status" value="1"/>
</dbReference>
<evidence type="ECO:0000313" key="6">
    <source>
        <dbReference type="EMBL" id="CAB4720189.1"/>
    </source>
</evidence>
<organism evidence="8">
    <name type="scientific">freshwater metagenome</name>
    <dbReference type="NCBI Taxonomy" id="449393"/>
    <lineage>
        <taxon>unclassified sequences</taxon>
        <taxon>metagenomes</taxon>
        <taxon>ecological metagenomes</taxon>
    </lineage>
</organism>
<accession>A0A6J7EP68</accession>
<name>A0A6J7EP68_9ZZZZ</name>
<dbReference type="EMBL" id="CAFBQP010000068">
    <property type="protein sequence ID" value="CAB5065961.1"/>
    <property type="molecule type" value="Genomic_DNA"/>
</dbReference>
<evidence type="ECO:0000256" key="3">
    <source>
        <dbReference type="ARBA" id="ARBA00022741"/>
    </source>
</evidence>
<dbReference type="InterPro" id="IPR003593">
    <property type="entry name" value="AAA+_ATPase"/>
</dbReference>
<dbReference type="EMBL" id="CAEZYY010000023">
    <property type="protein sequence ID" value="CAB4760644.1"/>
    <property type="molecule type" value="Genomic_DNA"/>
</dbReference>
<dbReference type="GO" id="GO:0005524">
    <property type="term" value="F:ATP binding"/>
    <property type="evidence" value="ECO:0007669"/>
    <property type="project" value="UniProtKB-KW"/>
</dbReference>
<dbReference type="AlphaFoldDB" id="A0A6J7EP68"/>
<dbReference type="Pfam" id="PF00005">
    <property type="entry name" value="ABC_tran"/>
    <property type="match status" value="1"/>
</dbReference>
<dbReference type="PANTHER" id="PTHR43776:SF7">
    <property type="entry name" value="D,D-DIPEPTIDE TRANSPORT ATP-BINDING PROTEIN DDPF-RELATED"/>
    <property type="match status" value="1"/>
</dbReference>
<evidence type="ECO:0000313" key="7">
    <source>
        <dbReference type="EMBL" id="CAB4760644.1"/>
    </source>
</evidence>
<keyword evidence="3" id="KW-0547">Nucleotide-binding</keyword>
<dbReference type="GO" id="GO:0015833">
    <property type="term" value="P:peptide transport"/>
    <property type="evidence" value="ECO:0007669"/>
    <property type="project" value="InterPro"/>
</dbReference>
<evidence type="ECO:0000256" key="2">
    <source>
        <dbReference type="ARBA" id="ARBA00022448"/>
    </source>
</evidence>
<dbReference type="InterPro" id="IPR027417">
    <property type="entry name" value="P-loop_NTPase"/>
</dbReference>